<dbReference type="InterPro" id="IPR029052">
    <property type="entry name" value="Metallo-depent_PP-like"/>
</dbReference>
<sequence length="688" mass="73562">MTPAPSTANGGSSQHGQQSNNTPSTRVILPGNGSRILCVADIRGDYHELNRLIREHEATAVIHTGDFGFLNADSLERMGDKILRHLLQYSPLIPPATRNQLLGITAGRSALISQLNSSSIHFPLSQFPHLLSGAITFPVPVYTVWGLIEDVRIVEKFRTGEYEVHNLTVIDEVNSPLIETAGLKLRLFGLGGAVALHKMCEGFATIAGGQGTMWTTALQLGELVDTAQRLYDQTETRLLITSAPVSRTGLLSLLALAIKADLTISGGLHFRYPASLNDFAVYGDFDSYRHKLVQARDSFISVYDVVKDRVEGSLNETQRILLKKVLAMVQKIPTNDDNSWTNTWHWVLADALCGHLLLSITDGRVSAETRSNVVTIETDIAGLNFAHRANQAPQAPAAPIAPPVVPLAQPPRSTTADASKSTPASVPTKPVTAAGAPKLPAKASSPAGPAASLAKTSPLPAPVKAEHLPRSQRGSGSAAAPTTVPAASTKPDTKPNSKGRESPVPAKSNKGTPQVASVSLPKEGKRGANGEKGDAEESEVHKTGPATPKRFSLYLKGLPNPTSEAEIRTFFGPESEKITTVKLVYDQTRRQKNFCYVDFANETDLQETLKAHPSGSIRETPITVEMSNPPVRNLNADRGARASRGGRGGRPIRGGSSSSKDAVRQDSAKPTDTPKSDTPKPEAKSSDK</sequence>
<feature type="region of interest" description="Disordered" evidence="2">
    <location>
        <begin position="613"/>
        <end position="688"/>
    </location>
</feature>
<keyword evidence="1" id="KW-0694">RNA-binding</keyword>
<dbReference type="PANTHER" id="PTHR31987">
    <property type="entry name" value="GLUTAMINASE A-RELATED"/>
    <property type="match status" value="1"/>
</dbReference>
<dbReference type="InterPro" id="IPR018829">
    <property type="entry name" value="DUF2433"/>
</dbReference>
<feature type="compositionally biased region" description="Basic and acidic residues" evidence="2">
    <location>
        <begin position="522"/>
        <end position="542"/>
    </location>
</feature>
<feature type="region of interest" description="Disordered" evidence="2">
    <location>
        <begin position="394"/>
        <end position="552"/>
    </location>
</feature>
<dbReference type="SMART" id="SM00360">
    <property type="entry name" value="RRM"/>
    <property type="match status" value="1"/>
</dbReference>
<feature type="compositionally biased region" description="Basic and acidic residues" evidence="2">
    <location>
        <begin position="661"/>
        <end position="688"/>
    </location>
</feature>
<dbReference type="GO" id="GO:0003723">
    <property type="term" value="F:RNA binding"/>
    <property type="evidence" value="ECO:0007669"/>
    <property type="project" value="UniProtKB-UniRule"/>
</dbReference>
<keyword evidence="5" id="KW-1185">Reference proteome</keyword>
<feature type="compositionally biased region" description="Basic and acidic residues" evidence="2">
    <location>
        <begin position="491"/>
        <end position="501"/>
    </location>
</feature>
<evidence type="ECO:0000313" key="5">
    <source>
        <dbReference type="Proteomes" id="UP000827549"/>
    </source>
</evidence>
<dbReference type="CDD" id="cd00590">
    <property type="entry name" value="RRM_SF"/>
    <property type="match status" value="1"/>
</dbReference>
<evidence type="ECO:0000256" key="2">
    <source>
        <dbReference type="SAM" id="MobiDB-lite"/>
    </source>
</evidence>
<feature type="compositionally biased region" description="Polar residues" evidence="2">
    <location>
        <begin position="1"/>
        <end position="25"/>
    </location>
</feature>
<dbReference type="GeneID" id="87809564"/>
<dbReference type="Pfam" id="PF00076">
    <property type="entry name" value="RRM_1"/>
    <property type="match status" value="1"/>
</dbReference>
<dbReference type="InterPro" id="IPR000504">
    <property type="entry name" value="RRM_dom"/>
</dbReference>
<dbReference type="RefSeq" id="XP_062628890.1">
    <property type="nucleotide sequence ID" value="XM_062772906.1"/>
</dbReference>
<feature type="region of interest" description="Disordered" evidence="2">
    <location>
        <begin position="1"/>
        <end position="27"/>
    </location>
</feature>
<gene>
    <name evidence="4" type="primary">SPBC16H5.12c</name>
    <name evidence="4" type="ORF">LOC62_04G006340</name>
</gene>
<dbReference type="Pfam" id="PF10360">
    <property type="entry name" value="DUF2433"/>
    <property type="match status" value="1"/>
</dbReference>
<feature type="compositionally biased region" description="Low complexity" evidence="2">
    <location>
        <begin position="433"/>
        <end position="455"/>
    </location>
</feature>
<dbReference type="SUPFAM" id="SSF54928">
    <property type="entry name" value="RNA-binding domain, RBD"/>
    <property type="match status" value="1"/>
</dbReference>
<evidence type="ECO:0000313" key="4">
    <source>
        <dbReference type="EMBL" id="WOO82858.1"/>
    </source>
</evidence>
<protein>
    <submittedName>
        <fullName evidence="4">Purtative protein</fullName>
    </submittedName>
</protein>
<name>A0AAF1BS11_9TREE</name>
<proteinExistence type="predicted"/>
<dbReference type="SUPFAM" id="SSF56300">
    <property type="entry name" value="Metallo-dependent phosphatases"/>
    <property type="match status" value="1"/>
</dbReference>
<feature type="compositionally biased region" description="Pro residues" evidence="2">
    <location>
        <begin position="399"/>
        <end position="409"/>
    </location>
</feature>
<evidence type="ECO:0000259" key="3">
    <source>
        <dbReference type="PROSITE" id="PS50102"/>
    </source>
</evidence>
<dbReference type="InterPro" id="IPR035979">
    <property type="entry name" value="RBD_domain_sf"/>
</dbReference>
<dbReference type="InterPro" id="IPR012677">
    <property type="entry name" value="Nucleotide-bd_a/b_plait_sf"/>
</dbReference>
<dbReference type="EMBL" id="CP086717">
    <property type="protein sequence ID" value="WOO82858.1"/>
    <property type="molecule type" value="Genomic_DNA"/>
</dbReference>
<dbReference type="InterPro" id="IPR052743">
    <property type="entry name" value="Glutaminase_GtaA"/>
</dbReference>
<feature type="compositionally biased region" description="Polar residues" evidence="2">
    <location>
        <begin position="412"/>
        <end position="425"/>
    </location>
</feature>
<dbReference type="PROSITE" id="PS50102">
    <property type="entry name" value="RRM"/>
    <property type="match status" value="1"/>
</dbReference>
<evidence type="ECO:0000256" key="1">
    <source>
        <dbReference type="PROSITE-ProRule" id="PRU00176"/>
    </source>
</evidence>
<feature type="compositionally biased region" description="Low complexity" evidence="2">
    <location>
        <begin position="475"/>
        <end position="490"/>
    </location>
</feature>
<reference evidence="4" key="1">
    <citation type="submission" date="2023-10" db="EMBL/GenBank/DDBJ databases">
        <authorList>
            <person name="Noh H."/>
        </authorList>
    </citation>
    <scope>NUCLEOTIDE SEQUENCE</scope>
    <source>
        <strain evidence="4">DUCC4014</strain>
    </source>
</reference>
<dbReference type="AlphaFoldDB" id="A0AAF1BS11"/>
<dbReference type="Proteomes" id="UP000827549">
    <property type="component" value="Chromosome 4"/>
</dbReference>
<organism evidence="4 5">
    <name type="scientific">Vanrija pseudolonga</name>
    <dbReference type="NCBI Taxonomy" id="143232"/>
    <lineage>
        <taxon>Eukaryota</taxon>
        <taxon>Fungi</taxon>
        <taxon>Dikarya</taxon>
        <taxon>Basidiomycota</taxon>
        <taxon>Agaricomycotina</taxon>
        <taxon>Tremellomycetes</taxon>
        <taxon>Trichosporonales</taxon>
        <taxon>Trichosporonaceae</taxon>
        <taxon>Vanrija</taxon>
    </lineage>
</organism>
<feature type="domain" description="RRM" evidence="3">
    <location>
        <begin position="551"/>
        <end position="629"/>
    </location>
</feature>
<accession>A0AAF1BS11</accession>
<dbReference type="PANTHER" id="PTHR31987:SF11">
    <property type="entry name" value="DUF2433 DOMAIN-CONTAINING PROTEIN"/>
    <property type="match status" value="1"/>
</dbReference>
<dbReference type="Gene3D" id="3.30.70.330">
    <property type="match status" value="1"/>
</dbReference>